<dbReference type="AlphaFoldDB" id="A0A0B5ASU0"/>
<keyword evidence="2" id="KW-1185">Reference proteome</keyword>
<keyword evidence="1" id="KW-0614">Plasmid</keyword>
<proteinExistence type="predicted"/>
<dbReference type="HOGENOM" id="CLU_1213513_0_0_9"/>
<evidence type="ECO:0000313" key="2">
    <source>
        <dbReference type="Proteomes" id="UP000031449"/>
    </source>
</evidence>
<dbReference type="Proteomes" id="UP000031449">
    <property type="component" value="Plasmid unnamed"/>
</dbReference>
<gene>
    <name evidence="1" type="ORF">JMA_38680</name>
</gene>
<accession>A0A0B5ASU0</accession>
<geneLocation type="plasmid" evidence="2"/>
<name>A0A0B5ASU0_9BACL</name>
<dbReference type="KEGG" id="jeo:JMA_38680"/>
<protein>
    <submittedName>
        <fullName evidence="1">Uncharacterized protein</fullName>
    </submittedName>
</protein>
<reference evidence="1 2" key="1">
    <citation type="submission" date="2014-08" db="EMBL/GenBank/DDBJ databases">
        <title>Complete genome of a marine bacteria Jeotgalibacillus malaysiensis.</title>
        <authorList>
            <person name="Yaakop A.S."/>
            <person name="Chan K.-G."/>
            <person name="Goh K.M."/>
        </authorList>
    </citation>
    <scope>NUCLEOTIDE SEQUENCE [LARGE SCALE GENOMIC DNA]</scope>
    <source>
        <strain evidence="1 2">D5</strain>
        <plasmid evidence="2">Plasmid</plasmid>
    </source>
</reference>
<dbReference type="EMBL" id="CP009417">
    <property type="protein sequence ID" value="AJD93186.1"/>
    <property type="molecule type" value="Genomic_DNA"/>
</dbReference>
<dbReference type="BioCyc" id="JESP1508404:G14D9-13152-MONOMER"/>
<sequence>MTFIIIVITLGIGWILMNNRKNTKSDKPSRIVEIHGLLAENLLDNISCETNFYILRKQSVDSQLIPTALLREINQKYRIYYENRKNVRELKHKEEQDKTSLELIEKAEEKLDGMKKELETLLQLFADDLVSKGVKNEQEQLIEEINFLVSSNPLENIKRESIEVQELKRLTNSKELPLETIKKAEVVLEKIVKKKKEEALDTSQSEIDNAVATIKAARMMNRLEDITQ</sequence>
<evidence type="ECO:0000313" key="1">
    <source>
        <dbReference type="EMBL" id="AJD93186.1"/>
    </source>
</evidence>
<organism evidence="1 2">
    <name type="scientific">Jeotgalibacillus malaysiensis</name>
    <dbReference type="NCBI Taxonomy" id="1508404"/>
    <lineage>
        <taxon>Bacteria</taxon>
        <taxon>Bacillati</taxon>
        <taxon>Bacillota</taxon>
        <taxon>Bacilli</taxon>
        <taxon>Bacillales</taxon>
        <taxon>Caryophanaceae</taxon>
        <taxon>Jeotgalibacillus</taxon>
    </lineage>
</organism>